<dbReference type="Proteomes" id="UP000746751">
    <property type="component" value="Unassembled WGS sequence"/>
</dbReference>
<comment type="caution">
    <text evidence="7">The sequence shown here is derived from an EMBL/GenBank/DDBJ whole genome shotgun (WGS) entry which is preliminary data.</text>
</comment>
<evidence type="ECO:0000256" key="5">
    <source>
        <dbReference type="SAM" id="SignalP"/>
    </source>
</evidence>
<reference evidence="7" key="2">
    <citation type="submission" date="2021-09" db="EMBL/GenBank/DDBJ databases">
        <authorList>
            <person name="Gilroy R."/>
        </authorList>
    </citation>
    <scope>NUCLEOTIDE SEQUENCE</scope>
    <source>
        <strain evidence="7">ChiGjej2B2-7701</strain>
    </source>
</reference>
<dbReference type="PROSITE" id="PS51257">
    <property type="entry name" value="PROKAR_LIPOPROTEIN"/>
    <property type="match status" value="1"/>
</dbReference>
<name>A0A921IPZ5_9ACTN</name>
<dbReference type="PIRSF" id="PIRSF002741">
    <property type="entry name" value="MppA"/>
    <property type="match status" value="1"/>
</dbReference>
<dbReference type="CDD" id="cd00995">
    <property type="entry name" value="PBP2_NikA_DppA_OppA_like"/>
    <property type="match status" value="1"/>
</dbReference>
<feature type="chain" id="PRO_5038667962" evidence="5">
    <location>
        <begin position="29"/>
        <end position="561"/>
    </location>
</feature>
<dbReference type="GO" id="GO:0015833">
    <property type="term" value="P:peptide transport"/>
    <property type="evidence" value="ECO:0007669"/>
    <property type="project" value="TreeGrafter"/>
</dbReference>
<dbReference type="EMBL" id="DYVF01000051">
    <property type="protein sequence ID" value="HJG31490.1"/>
    <property type="molecule type" value="Genomic_DNA"/>
</dbReference>
<dbReference type="SUPFAM" id="SSF53850">
    <property type="entry name" value="Periplasmic binding protein-like II"/>
    <property type="match status" value="1"/>
</dbReference>
<dbReference type="PANTHER" id="PTHR30290">
    <property type="entry name" value="PERIPLASMIC BINDING COMPONENT OF ABC TRANSPORTER"/>
    <property type="match status" value="1"/>
</dbReference>
<sequence length="561" mass="60955">MAEIFNKPMGRRAFVGSALATSALAALAGCSNGGDTASSGSGTATDSSASGDNVMSFYLSEPAYIDPYNAQENQGTAVVRTVFDGLVTWDWETNEPKAMCATDLPEVSEDGLTYTFHLREGMTFHNGDPVDAASFKRGWERLADGTMNAPSEIGYHLAPVAGYAEMAAGEATEITGLTCPDELTFQVQLTDPMGDFVAVCCHPGLVPVPQAALDDPASFLEQPIGNGPFKMDEAWQHNQYISVSRFDDYYGEAPKLDGVYFSIQADPDTAFRELQSGSIDFAMIPTGQIQDTIDQYGLSDDGFTVTPGKQCLTGTELSTYYLVVNFNDPVLSNAGVRRGISYAINRQNIVDTLYEGYREPANSIMPLSIDDNEQNVWAACAYDPEKAAEELDAAGYPAGEDGSRGINVTLDYNGDGGHEDIMSSIQADLEAVGITVTQNTTEWATYLNNLSSGQFQLARLGWTADYPTMDNFLYPNFFSTADNNYGPYNNPDVDAAMLAARQITDEEERKAAYREVCATIGNDMPVIPIMFYAHNYVGTERLASFNYDAQTIPHFETAELV</sequence>
<proteinExistence type="inferred from homology"/>
<evidence type="ECO:0000313" key="8">
    <source>
        <dbReference type="Proteomes" id="UP000746751"/>
    </source>
</evidence>
<dbReference type="InterPro" id="IPR030678">
    <property type="entry name" value="Peptide/Ni-bd"/>
</dbReference>
<dbReference type="InterPro" id="IPR039424">
    <property type="entry name" value="SBP_5"/>
</dbReference>
<evidence type="ECO:0000313" key="7">
    <source>
        <dbReference type="EMBL" id="HJG31490.1"/>
    </source>
</evidence>
<dbReference type="GO" id="GO:0043190">
    <property type="term" value="C:ATP-binding cassette (ABC) transporter complex"/>
    <property type="evidence" value="ECO:0007669"/>
    <property type="project" value="InterPro"/>
</dbReference>
<dbReference type="Gene3D" id="3.40.190.10">
    <property type="entry name" value="Periplasmic binding protein-like II"/>
    <property type="match status" value="1"/>
</dbReference>
<dbReference type="PANTHER" id="PTHR30290:SF10">
    <property type="entry name" value="PERIPLASMIC OLIGOPEPTIDE-BINDING PROTEIN-RELATED"/>
    <property type="match status" value="1"/>
</dbReference>
<gene>
    <name evidence="7" type="ORF">K8U80_08870</name>
</gene>
<evidence type="ECO:0000256" key="2">
    <source>
        <dbReference type="ARBA" id="ARBA00005695"/>
    </source>
</evidence>
<dbReference type="Gene3D" id="3.90.76.10">
    <property type="entry name" value="Dipeptide-binding Protein, Domain 1"/>
    <property type="match status" value="1"/>
</dbReference>
<evidence type="ECO:0000256" key="1">
    <source>
        <dbReference type="ARBA" id="ARBA00004196"/>
    </source>
</evidence>
<accession>A0A921IPZ5</accession>
<keyword evidence="3" id="KW-0813">Transport</keyword>
<dbReference type="PROSITE" id="PS51318">
    <property type="entry name" value="TAT"/>
    <property type="match status" value="1"/>
</dbReference>
<feature type="domain" description="Solute-binding protein family 5" evidence="6">
    <location>
        <begin position="96"/>
        <end position="483"/>
    </location>
</feature>
<reference evidence="7" key="1">
    <citation type="journal article" date="2021" name="PeerJ">
        <title>Extensive microbial diversity within the chicken gut microbiome revealed by metagenomics and culture.</title>
        <authorList>
            <person name="Gilroy R."/>
            <person name="Ravi A."/>
            <person name="Getino M."/>
            <person name="Pursley I."/>
            <person name="Horton D.L."/>
            <person name="Alikhan N.F."/>
            <person name="Baker D."/>
            <person name="Gharbi K."/>
            <person name="Hall N."/>
            <person name="Watson M."/>
            <person name="Adriaenssens E.M."/>
            <person name="Foster-Nyarko E."/>
            <person name="Jarju S."/>
            <person name="Secka A."/>
            <person name="Antonio M."/>
            <person name="Oren A."/>
            <person name="Chaudhuri R.R."/>
            <person name="La Ragione R."/>
            <person name="Hildebrand F."/>
            <person name="Pallen M.J."/>
        </authorList>
    </citation>
    <scope>NUCLEOTIDE SEQUENCE</scope>
    <source>
        <strain evidence="7">ChiGjej2B2-7701</strain>
    </source>
</reference>
<feature type="signal peptide" evidence="5">
    <location>
        <begin position="1"/>
        <end position="28"/>
    </location>
</feature>
<protein>
    <submittedName>
        <fullName evidence="7">ABC transporter substrate-binding protein</fullName>
    </submittedName>
</protein>
<dbReference type="Pfam" id="PF00496">
    <property type="entry name" value="SBP_bac_5"/>
    <property type="match status" value="1"/>
</dbReference>
<comment type="similarity">
    <text evidence="2">Belongs to the bacterial solute-binding protein 5 family.</text>
</comment>
<dbReference type="AlphaFoldDB" id="A0A921IPZ5"/>
<dbReference type="Gene3D" id="3.10.105.10">
    <property type="entry name" value="Dipeptide-binding Protein, Domain 3"/>
    <property type="match status" value="1"/>
</dbReference>
<evidence type="ECO:0000256" key="4">
    <source>
        <dbReference type="ARBA" id="ARBA00022729"/>
    </source>
</evidence>
<dbReference type="InterPro" id="IPR000914">
    <property type="entry name" value="SBP_5_dom"/>
</dbReference>
<evidence type="ECO:0000259" key="6">
    <source>
        <dbReference type="Pfam" id="PF00496"/>
    </source>
</evidence>
<dbReference type="GO" id="GO:0030313">
    <property type="term" value="C:cell envelope"/>
    <property type="evidence" value="ECO:0007669"/>
    <property type="project" value="UniProtKB-SubCell"/>
</dbReference>
<dbReference type="InterPro" id="IPR006311">
    <property type="entry name" value="TAT_signal"/>
</dbReference>
<keyword evidence="4 5" id="KW-0732">Signal</keyword>
<comment type="subcellular location">
    <subcellularLocation>
        <location evidence="1">Cell envelope</location>
    </subcellularLocation>
</comment>
<dbReference type="GO" id="GO:0042597">
    <property type="term" value="C:periplasmic space"/>
    <property type="evidence" value="ECO:0007669"/>
    <property type="project" value="UniProtKB-ARBA"/>
</dbReference>
<organism evidence="7 8">
    <name type="scientific">Collinsella ihumii</name>
    <dbReference type="NCBI Taxonomy" id="1720204"/>
    <lineage>
        <taxon>Bacteria</taxon>
        <taxon>Bacillati</taxon>
        <taxon>Actinomycetota</taxon>
        <taxon>Coriobacteriia</taxon>
        <taxon>Coriobacteriales</taxon>
        <taxon>Coriobacteriaceae</taxon>
        <taxon>Collinsella</taxon>
    </lineage>
</organism>
<evidence type="ECO:0000256" key="3">
    <source>
        <dbReference type="ARBA" id="ARBA00022448"/>
    </source>
</evidence>
<dbReference type="GO" id="GO:1904680">
    <property type="term" value="F:peptide transmembrane transporter activity"/>
    <property type="evidence" value="ECO:0007669"/>
    <property type="project" value="TreeGrafter"/>
</dbReference>